<keyword evidence="2" id="KW-0479">Metal-binding</keyword>
<keyword evidence="8" id="KW-1185">Reference proteome</keyword>
<dbReference type="InterPro" id="IPR004659">
    <property type="entry name" value="RNase_E/G"/>
</dbReference>
<dbReference type="Pfam" id="PF10150">
    <property type="entry name" value="RNase_E_G"/>
    <property type="match status" value="2"/>
</dbReference>
<dbReference type="AlphaFoldDB" id="A0A919CSD4"/>
<evidence type="ECO:0000313" key="8">
    <source>
        <dbReference type="Proteomes" id="UP000630353"/>
    </source>
</evidence>
<sequence length="424" mass="44634">MTRVDRIVVDRAPWVTRVAFLASGEVVELWVEGADRPSPIGAVALARVTAVHRELGAATIAIPGGEASLSDRSVVEGERLIVQIVADGVAAKRPVARAGIELSDGPVVLTPGMPGVGLSSSIRGKAKRAGLKAALAVEVPAECGVLVRAGGADRPAEDLVAAARRLLQRWRAIQEAARTGEPPRWLEPPASAIEAARGHAPGVEPEVDDGGRLFEDCGAADALEGALARRVGLPDGGELVIESVEAATLIDVNLPAGGRDGFRRANEAAALAAVRQVRLRGLRGTVLLDLPRMTDRAARSRVVQLVTEMTADDPSPVQVLGWTPGGMLELVRKGVRRPLADDLLEVPAEPPVSPRAAAWSALAGVRRELGRIARPRLSVAPAVARWLDGPGRPILEAERARLGYLEVVSDPALGRDAYRVESED</sequence>
<evidence type="ECO:0000313" key="7">
    <source>
        <dbReference type="EMBL" id="GHD61932.1"/>
    </source>
</evidence>
<reference evidence="7" key="2">
    <citation type="submission" date="2020-09" db="EMBL/GenBank/DDBJ databases">
        <authorList>
            <person name="Sun Q."/>
            <person name="Kim S."/>
        </authorList>
    </citation>
    <scope>NUCLEOTIDE SEQUENCE</scope>
    <source>
        <strain evidence="7">KCTC 42651</strain>
    </source>
</reference>
<name>A0A919CSD4_9PROT</name>
<feature type="domain" description="RNA-binding protein AU-1/Ribonuclease E/G" evidence="6">
    <location>
        <begin position="107"/>
        <end position="187"/>
    </location>
</feature>
<accession>A0A919CSD4</accession>
<dbReference type="GO" id="GO:0046872">
    <property type="term" value="F:metal ion binding"/>
    <property type="evidence" value="ECO:0007669"/>
    <property type="project" value="UniProtKB-KW"/>
</dbReference>
<evidence type="ECO:0000256" key="1">
    <source>
        <dbReference type="ARBA" id="ARBA00001946"/>
    </source>
</evidence>
<dbReference type="GO" id="GO:0006364">
    <property type="term" value="P:rRNA processing"/>
    <property type="evidence" value="ECO:0007669"/>
    <property type="project" value="TreeGrafter"/>
</dbReference>
<evidence type="ECO:0000256" key="5">
    <source>
        <dbReference type="ARBA" id="ARBA00022884"/>
    </source>
</evidence>
<evidence type="ECO:0000259" key="6">
    <source>
        <dbReference type="Pfam" id="PF10150"/>
    </source>
</evidence>
<dbReference type="PANTHER" id="PTHR30001:SF0">
    <property type="entry name" value="RIBONUCLEASE G"/>
    <property type="match status" value="1"/>
</dbReference>
<organism evidence="7 8">
    <name type="scientific">Thalassobaculum fulvum</name>
    <dbReference type="NCBI Taxonomy" id="1633335"/>
    <lineage>
        <taxon>Bacteria</taxon>
        <taxon>Pseudomonadati</taxon>
        <taxon>Pseudomonadota</taxon>
        <taxon>Alphaproteobacteria</taxon>
        <taxon>Rhodospirillales</taxon>
        <taxon>Thalassobaculaceae</taxon>
        <taxon>Thalassobaculum</taxon>
    </lineage>
</organism>
<evidence type="ECO:0000256" key="4">
    <source>
        <dbReference type="ARBA" id="ARBA00022842"/>
    </source>
</evidence>
<dbReference type="GO" id="GO:0016787">
    <property type="term" value="F:hydrolase activity"/>
    <property type="evidence" value="ECO:0007669"/>
    <property type="project" value="UniProtKB-KW"/>
</dbReference>
<comment type="cofactor">
    <cofactor evidence="1">
        <name>Mg(2+)</name>
        <dbReference type="ChEBI" id="CHEBI:18420"/>
    </cofactor>
</comment>
<protein>
    <submittedName>
        <fullName evidence="7">Ribonuclease G</fullName>
    </submittedName>
</protein>
<proteinExistence type="predicted"/>
<comment type="caution">
    <text evidence="7">The sequence shown here is derived from an EMBL/GenBank/DDBJ whole genome shotgun (WGS) entry which is preliminary data.</text>
</comment>
<dbReference type="GO" id="GO:0003723">
    <property type="term" value="F:RNA binding"/>
    <property type="evidence" value="ECO:0007669"/>
    <property type="project" value="UniProtKB-KW"/>
</dbReference>
<dbReference type="GO" id="GO:0004540">
    <property type="term" value="F:RNA nuclease activity"/>
    <property type="evidence" value="ECO:0007669"/>
    <property type="project" value="InterPro"/>
</dbReference>
<dbReference type="GO" id="GO:0005737">
    <property type="term" value="C:cytoplasm"/>
    <property type="evidence" value="ECO:0007669"/>
    <property type="project" value="TreeGrafter"/>
</dbReference>
<dbReference type="Proteomes" id="UP000630353">
    <property type="component" value="Unassembled WGS sequence"/>
</dbReference>
<dbReference type="InterPro" id="IPR019307">
    <property type="entry name" value="RNA-bd_AU-1/RNase_E/G"/>
</dbReference>
<dbReference type="PANTHER" id="PTHR30001">
    <property type="entry name" value="RIBONUCLEASE"/>
    <property type="match status" value="1"/>
</dbReference>
<reference evidence="7" key="1">
    <citation type="journal article" date="2014" name="Int. J. Syst. Evol. Microbiol.">
        <title>Complete genome sequence of Corynebacterium casei LMG S-19264T (=DSM 44701T), isolated from a smear-ripened cheese.</title>
        <authorList>
            <consortium name="US DOE Joint Genome Institute (JGI-PGF)"/>
            <person name="Walter F."/>
            <person name="Albersmeier A."/>
            <person name="Kalinowski J."/>
            <person name="Ruckert C."/>
        </authorList>
    </citation>
    <scope>NUCLEOTIDE SEQUENCE</scope>
    <source>
        <strain evidence="7">KCTC 42651</strain>
    </source>
</reference>
<evidence type="ECO:0000256" key="2">
    <source>
        <dbReference type="ARBA" id="ARBA00022723"/>
    </source>
</evidence>
<dbReference type="RefSeq" id="WP_189994840.1">
    <property type="nucleotide sequence ID" value="NZ_BMZS01000013.1"/>
</dbReference>
<gene>
    <name evidence="7" type="ORF">GCM10017083_49990</name>
</gene>
<feature type="domain" description="RNA-binding protein AU-1/Ribonuclease E/G" evidence="6">
    <location>
        <begin position="210"/>
        <end position="333"/>
    </location>
</feature>
<keyword evidence="4" id="KW-0460">Magnesium</keyword>
<dbReference type="EMBL" id="BMZS01000013">
    <property type="protein sequence ID" value="GHD61932.1"/>
    <property type="molecule type" value="Genomic_DNA"/>
</dbReference>
<evidence type="ECO:0000256" key="3">
    <source>
        <dbReference type="ARBA" id="ARBA00022801"/>
    </source>
</evidence>
<keyword evidence="3" id="KW-0378">Hydrolase</keyword>
<keyword evidence="5" id="KW-0694">RNA-binding</keyword>